<dbReference type="Pfam" id="PF02601">
    <property type="entry name" value="Exonuc_VII_L"/>
    <property type="match status" value="1"/>
</dbReference>
<proteinExistence type="inferred from homology"/>
<evidence type="ECO:0000256" key="7">
    <source>
        <dbReference type="SAM" id="Coils"/>
    </source>
</evidence>
<feature type="domain" description="Exonuclease VII large subunit C-terminal" evidence="8">
    <location>
        <begin position="129"/>
        <end position="437"/>
    </location>
</feature>
<dbReference type="EMBL" id="JAHPJJ010000033">
    <property type="protein sequence ID" value="MBU9696177.1"/>
    <property type="molecule type" value="Genomic_DNA"/>
</dbReference>
<evidence type="ECO:0000256" key="5">
    <source>
        <dbReference type="HAMAP-Rule" id="MF_00378"/>
    </source>
</evidence>
<comment type="caution">
    <text evidence="10">The sequence shown here is derived from an EMBL/GenBank/DDBJ whole genome shotgun (WGS) entry which is preliminary data.</text>
</comment>
<dbReference type="PANTHER" id="PTHR30008">
    <property type="entry name" value="EXODEOXYRIBONUCLEASE 7 LARGE SUBUNIT"/>
    <property type="match status" value="1"/>
</dbReference>
<dbReference type="Proteomes" id="UP001196248">
    <property type="component" value="Unassembled WGS sequence"/>
</dbReference>
<feature type="domain" description="OB-fold nucleic acid binding" evidence="9">
    <location>
        <begin position="7"/>
        <end position="101"/>
    </location>
</feature>
<comment type="function">
    <text evidence="5">Bidirectionally degrades single-stranded DNA into large acid-insoluble oligonucleotides, which are then degraded further into small acid-soluble oligonucleotides.</text>
</comment>
<evidence type="ECO:0000256" key="6">
    <source>
        <dbReference type="RuleBase" id="RU004355"/>
    </source>
</evidence>
<gene>
    <name evidence="5 10" type="primary">xseA</name>
    <name evidence="10" type="ORF">KSL82_09835</name>
</gene>
<comment type="similarity">
    <text evidence="5 6">Belongs to the XseA family.</text>
</comment>
<evidence type="ECO:0000256" key="1">
    <source>
        <dbReference type="ARBA" id="ARBA00022490"/>
    </source>
</evidence>
<sequence length="454" mass="51832">MDRSQYLTVSELTSYLKQKFDRDPYLKTVYLTGELSNFRLRQRHQYFSIKDENAVIDAVMFERQFRQVNFRPETGMKILVVGHIGLYEKSGRYQIYVDRMEPDGLGALYLQFEQLKKKLGAEGLFDQIPRPIPQFPKRIAVVTSLDGAVIRDINTTVRRRYPIAQVVLFPTVVQGDKAAADIARQINRANQIGNFDTMIIGRGGGSLEDLWPFNEEIVARAIANSHIPVISSVGHETDTTIADLVADQRAATPTAAAELSTPNRLADVLMTIQDDQVRLNSTMKKLIDFDRKQLQKQLQSYIFQQPSRLYENYAQKLDQLTQTLENDVDNLVKDRLNRVQQLQGRLQINSPQHTIERAQETVTQLQNRLLSSAKNSQQQRQQQVMSLIQQLDSLSPLKIMGRGYSYVTYRNSVVNTVKELKTGQQVSLHFNDGKATAKIINTKENQNGREKSNI</sequence>
<dbReference type="Pfam" id="PF13742">
    <property type="entry name" value="tRNA_anti_2"/>
    <property type="match status" value="1"/>
</dbReference>
<keyword evidence="1 5" id="KW-0963">Cytoplasm</keyword>
<keyword evidence="4 5" id="KW-0269">Exonuclease</keyword>
<keyword evidence="7" id="KW-0175">Coiled coil</keyword>
<dbReference type="HAMAP" id="MF_00378">
    <property type="entry name" value="Exonuc_7_L"/>
    <property type="match status" value="1"/>
</dbReference>
<evidence type="ECO:0000256" key="2">
    <source>
        <dbReference type="ARBA" id="ARBA00022722"/>
    </source>
</evidence>
<evidence type="ECO:0000259" key="8">
    <source>
        <dbReference type="Pfam" id="PF02601"/>
    </source>
</evidence>
<dbReference type="RefSeq" id="WP_216972495.1">
    <property type="nucleotide sequence ID" value="NZ_JAHPJJ010000033.1"/>
</dbReference>
<dbReference type="InterPro" id="IPR020579">
    <property type="entry name" value="Exonuc_VII_lsu_C"/>
</dbReference>
<reference evidence="10 11" key="1">
    <citation type="submission" date="2021-06" db="EMBL/GenBank/DDBJ databases">
        <title>Limosilactobacillus angelus sp. nov., isolated from the human vagina.</title>
        <authorList>
            <person name="Chen Y.-S."/>
        </authorList>
    </citation>
    <scope>NUCLEOTIDE SEQUENCE [LARGE SCALE GENOMIC DNA]</scope>
    <source>
        <strain evidence="10 11">P5L02</strain>
    </source>
</reference>
<comment type="subunit">
    <text evidence="5">Heterooligomer composed of large and small subunits.</text>
</comment>
<keyword evidence="3 5" id="KW-0378">Hydrolase</keyword>
<dbReference type="NCBIfam" id="TIGR00237">
    <property type="entry name" value="xseA"/>
    <property type="match status" value="1"/>
</dbReference>
<evidence type="ECO:0000256" key="3">
    <source>
        <dbReference type="ARBA" id="ARBA00022801"/>
    </source>
</evidence>
<comment type="subcellular location">
    <subcellularLocation>
        <location evidence="5 6">Cytoplasm</location>
    </subcellularLocation>
</comment>
<evidence type="ECO:0000313" key="11">
    <source>
        <dbReference type="Proteomes" id="UP001196248"/>
    </source>
</evidence>
<accession>A0ABS6J134</accession>
<evidence type="ECO:0000256" key="4">
    <source>
        <dbReference type="ARBA" id="ARBA00022839"/>
    </source>
</evidence>
<evidence type="ECO:0000313" key="10">
    <source>
        <dbReference type="EMBL" id="MBU9696177.1"/>
    </source>
</evidence>
<dbReference type="GO" id="GO:0008855">
    <property type="term" value="F:exodeoxyribonuclease VII activity"/>
    <property type="evidence" value="ECO:0007669"/>
    <property type="project" value="UniProtKB-EC"/>
</dbReference>
<dbReference type="InterPro" id="IPR003753">
    <property type="entry name" value="Exonuc_VII_L"/>
</dbReference>
<protein>
    <recommendedName>
        <fullName evidence="5">Exodeoxyribonuclease 7 large subunit</fullName>
        <ecNumber evidence="5">3.1.11.6</ecNumber>
    </recommendedName>
    <alternativeName>
        <fullName evidence="5">Exodeoxyribonuclease VII large subunit</fullName>
        <shortName evidence="5">Exonuclease VII large subunit</shortName>
    </alternativeName>
</protein>
<name>A0ABS6J134_9LACO</name>
<keyword evidence="11" id="KW-1185">Reference proteome</keyword>
<keyword evidence="2 5" id="KW-0540">Nuclease</keyword>
<dbReference type="PANTHER" id="PTHR30008:SF0">
    <property type="entry name" value="EXODEOXYRIBONUCLEASE 7 LARGE SUBUNIT"/>
    <property type="match status" value="1"/>
</dbReference>
<comment type="catalytic activity">
    <reaction evidence="5 6">
        <text>Exonucleolytic cleavage in either 5'- to 3'- or 3'- to 5'-direction to yield nucleoside 5'-phosphates.</text>
        <dbReference type="EC" id="3.1.11.6"/>
    </reaction>
</comment>
<dbReference type="InterPro" id="IPR025824">
    <property type="entry name" value="OB-fold_nuc-bd_dom"/>
</dbReference>
<feature type="coiled-coil region" evidence="7">
    <location>
        <begin position="310"/>
        <end position="375"/>
    </location>
</feature>
<dbReference type="EC" id="3.1.11.6" evidence="5"/>
<dbReference type="CDD" id="cd04489">
    <property type="entry name" value="ExoVII_LU_OBF"/>
    <property type="match status" value="1"/>
</dbReference>
<evidence type="ECO:0000259" key="9">
    <source>
        <dbReference type="Pfam" id="PF13742"/>
    </source>
</evidence>
<organism evidence="10 11">
    <name type="scientific">Limosilactobacillus portuensis</name>
    <dbReference type="NCBI Taxonomy" id="2742601"/>
    <lineage>
        <taxon>Bacteria</taxon>
        <taxon>Bacillati</taxon>
        <taxon>Bacillota</taxon>
        <taxon>Bacilli</taxon>
        <taxon>Lactobacillales</taxon>
        <taxon>Lactobacillaceae</taxon>
        <taxon>Limosilactobacillus</taxon>
    </lineage>
</organism>